<dbReference type="InterPro" id="IPR011905">
    <property type="entry name" value="GlrX-like_pln_2"/>
</dbReference>
<dbReference type="CDD" id="cd03419">
    <property type="entry name" value="GRX_GRXh_1_2_like"/>
    <property type="match status" value="1"/>
</dbReference>
<dbReference type="Pfam" id="PF00462">
    <property type="entry name" value="Glutaredoxin"/>
    <property type="match status" value="1"/>
</dbReference>
<dbReference type="AlphaFoldDB" id="A0A1D1YPX0"/>
<dbReference type="InterPro" id="IPR002109">
    <property type="entry name" value="Glutaredoxin"/>
</dbReference>
<evidence type="ECO:0000256" key="4">
    <source>
        <dbReference type="ARBA" id="ARBA00023284"/>
    </source>
</evidence>
<dbReference type="SUPFAM" id="SSF52833">
    <property type="entry name" value="Thioredoxin-like"/>
    <property type="match status" value="1"/>
</dbReference>
<dbReference type="EMBL" id="GDJX01011246">
    <property type="protein sequence ID" value="JAT56690.1"/>
    <property type="molecule type" value="Transcribed_RNA"/>
</dbReference>
<evidence type="ECO:0000256" key="2">
    <source>
        <dbReference type="ARBA" id="ARBA00007568"/>
    </source>
</evidence>
<proteinExistence type="inferred from homology"/>
<evidence type="ECO:0000259" key="5">
    <source>
        <dbReference type="Pfam" id="PF00462"/>
    </source>
</evidence>
<evidence type="ECO:0000256" key="1">
    <source>
        <dbReference type="ARBA" id="ARBA00004496"/>
    </source>
</evidence>
<accession>A0A1D1YPX0</accession>
<keyword evidence="4" id="KW-0676">Redox-active center</keyword>
<reference evidence="6" key="1">
    <citation type="submission" date="2015-07" db="EMBL/GenBank/DDBJ databases">
        <title>Transcriptome Assembly of Anthurium amnicola.</title>
        <authorList>
            <person name="Suzuki J."/>
        </authorList>
    </citation>
    <scope>NUCLEOTIDE SEQUENCE</scope>
</reference>
<dbReference type="InterPro" id="IPR036249">
    <property type="entry name" value="Thioredoxin-like_sf"/>
</dbReference>
<dbReference type="PRINTS" id="PR00160">
    <property type="entry name" value="GLUTAREDOXIN"/>
</dbReference>
<organism evidence="6">
    <name type="scientific">Anthurium amnicola</name>
    <dbReference type="NCBI Taxonomy" id="1678845"/>
    <lineage>
        <taxon>Eukaryota</taxon>
        <taxon>Viridiplantae</taxon>
        <taxon>Streptophyta</taxon>
        <taxon>Embryophyta</taxon>
        <taxon>Tracheophyta</taxon>
        <taxon>Spermatophyta</taxon>
        <taxon>Magnoliopsida</taxon>
        <taxon>Liliopsida</taxon>
        <taxon>Araceae</taxon>
        <taxon>Pothoideae</taxon>
        <taxon>Potheae</taxon>
        <taxon>Anthurium</taxon>
    </lineage>
</organism>
<comment type="similarity">
    <text evidence="2">Belongs to the glutaredoxin family. CC-type subfamily.</text>
</comment>
<comment type="subcellular location">
    <subcellularLocation>
        <location evidence="1">Cytoplasm</location>
    </subcellularLocation>
</comment>
<protein>
    <submittedName>
        <fullName evidence="6">Glutaredoxin-C6</fullName>
    </submittedName>
</protein>
<name>A0A1D1YPX0_9ARAE</name>
<keyword evidence="3" id="KW-0963">Cytoplasm</keyword>
<dbReference type="InterPro" id="IPR014025">
    <property type="entry name" value="Glutaredoxin_subgr"/>
</dbReference>
<sequence length="172" mass="18311">SPQLFHHHQLPSPLLSSLLFSSYCNSWVAAMQGVRCRSLANAAMGGVDLTAKRAAVSPLSIDAAETPEMRIERLITENPVIIFSRSSCCMCHVMRQLLSTVGAHPMVIELDDGEMDRAMESLSLSPGGGRGEAVTPAVFIGGALVGGLESLMALHVSGHLVPKLREVGALYM</sequence>
<gene>
    <name evidence="6" type="primary">GRXC6_0</name>
    <name evidence="6" type="ORF">g.1338</name>
</gene>
<dbReference type="NCBIfam" id="TIGR02189">
    <property type="entry name" value="GlrX-like_plant"/>
    <property type="match status" value="1"/>
</dbReference>
<dbReference type="PANTHER" id="PTHR10168">
    <property type="entry name" value="GLUTAREDOXIN"/>
    <property type="match status" value="1"/>
</dbReference>
<evidence type="ECO:0000256" key="3">
    <source>
        <dbReference type="ARBA" id="ARBA00022490"/>
    </source>
</evidence>
<feature type="domain" description="Glutaredoxin" evidence="5">
    <location>
        <begin position="80"/>
        <end position="145"/>
    </location>
</feature>
<dbReference type="Gene3D" id="3.40.30.10">
    <property type="entry name" value="Glutaredoxin"/>
    <property type="match status" value="1"/>
</dbReference>
<dbReference type="PROSITE" id="PS51354">
    <property type="entry name" value="GLUTAREDOXIN_2"/>
    <property type="match status" value="1"/>
</dbReference>
<evidence type="ECO:0000313" key="6">
    <source>
        <dbReference type="EMBL" id="JAT56690.1"/>
    </source>
</evidence>
<dbReference type="GO" id="GO:0005737">
    <property type="term" value="C:cytoplasm"/>
    <property type="evidence" value="ECO:0007669"/>
    <property type="project" value="UniProtKB-SubCell"/>
</dbReference>
<feature type="non-terminal residue" evidence="6">
    <location>
        <position position="1"/>
    </location>
</feature>